<accession>A0A8S9JZZ9</accession>
<evidence type="ECO:0000313" key="2">
    <source>
        <dbReference type="EMBL" id="KAF2586953.1"/>
    </source>
</evidence>
<dbReference type="GO" id="GO:0035556">
    <property type="term" value="P:intracellular signal transduction"/>
    <property type="evidence" value="ECO:0007669"/>
    <property type="project" value="TreeGrafter"/>
</dbReference>
<dbReference type="Pfam" id="PF08569">
    <property type="entry name" value="Mo25"/>
    <property type="match status" value="1"/>
</dbReference>
<dbReference type="AlphaFoldDB" id="A0A8S9JZZ9"/>
<gene>
    <name evidence="2" type="ORF">F2Q70_00035303</name>
</gene>
<sequence>MVKLYKLFEPKESAAAESSRAEDDLSPAQVVQAEMKSLFKSKRRTPPDILAELSKSLRELKLILYGNNSEAEPVAEACAQLTLEFFKDATQVVANLQRQQQVNSRLVASDYLESNTDLMDVLVDGYGVTLSLESAFAIRLLQKPLPSPFPSPQLALHVACPSFASVEVLFASLASRSPSLCGPTHCTGYNEEGAMGSGCIRFTSTSTLATTIRTHLSVFGWSFTNFPVVLEKNVSPASEYRYPGTFTKSTHNGMALFVANQKKPSDIINALVANRNKLLRLLADLKLDKEDENFEADKAHVVSGIASLKPGDLA</sequence>
<proteinExistence type="inferred from homology"/>
<dbReference type="Gene3D" id="1.25.10.10">
    <property type="entry name" value="Leucine-rich Repeat Variant"/>
    <property type="match status" value="2"/>
</dbReference>
<dbReference type="GO" id="GO:0043539">
    <property type="term" value="F:protein serine/threonine kinase activator activity"/>
    <property type="evidence" value="ECO:0007669"/>
    <property type="project" value="TreeGrafter"/>
</dbReference>
<comment type="caution">
    <text evidence="2">The sequence shown here is derived from an EMBL/GenBank/DDBJ whole genome shotgun (WGS) entry which is preliminary data.</text>
</comment>
<organism evidence="2">
    <name type="scientific">Brassica cretica</name>
    <name type="common">Mustard</name>
    <dbReference type="NCBI Taxonomy" id="69181"/>
    <lineage>
        <taxon>Eukaryota</taxon>
        <taxon>Viridiplantae</taxon>
        <taxon>Streptophyta</taxon>
        <taxon>Embryophyta</taxon>
        <taxon>Tracheophyta</taxon>
        <taxon>Spermatophyta</taxon>
        <taxon>Magnoliopsida</taxon>
        <taxon>eudicotyledons</taxon>
        <taxon>Gunneridae</taxon>
        <taxon>Pentapetalae</taxon>
        <taxon>rosids</taxon>
        <taxon>malvids</taxon>
        <taxon>Brassicales</taxon>
        <taxon>Brassicaceae</taxon>
        <taxon>Brassiceae</taxon>
        <taxon>Brassica</taxon>
    </lineage>
</organism>
<dbReference type="InterPro" id="IPR016024">
    <property type="entry name" value="ARM-type_fold"/>
</dbReference>
<dbReference type="PANTHER" id="PTHR10182">
    <property type="entry name" value="CALCIUM-BINDING PROTEIN 39-RELATED"/>
    <property type="match status" value="1"/>
</dbReference>
<dbReference type="PANTHER" id="PTHR10182:SF19">
    <property type="entry name" value="GENOME ASSEMBLY, CHROMOSOME: A03"/>
    <property type="match status" value="1"/>
</dbReference>
<protein>
    <submittedName>
        <fullName evidence="2">Uncharacterized protein</fullName>
    </submittedName>
</protein>
<dbReference type="InterPro" id="IPR011989">
    <property type="entry name" value="ARM-like"/>
</dbReference>
<dbReference type="InterPro" id="IPR013878">
    <property type="entry name" value="Mo25"/>
</dbReference>
<evidence type="ECO:0000256" key="1">
    <source>
        <dbReference type="ARBA" id="ARBA00011012"/>
    </source>
</evidence>
<reference evidence="2" key="1">
    <citation type="submission" date="2019-12" db="EMBL/GenBank/DDBJ databases">
        <title>Genome sequencing and annotation of Brassica cretica.</title>
        <authorList>
            <person name="Studholme D.J."/>
            <person name="Sarris P.F."/>
        </authorList>
    </citation>
    <scope>NUCLEOTIDE SEQUENCE</scope>
    <source>
        <strain evidence="2">PFS-102/07</strain>
        <tissue evidence="2">Leaf</tissue>
    </source>
</reference>
<name>A0A8S9JZZ9_BRACR</name>
<dbReference type="SUPFAM" id="SSF48371">
    <property type="entry name" value="ARM repeat"/>
    <property type="match status" value="2"/>
</dbReference>
<dbReference type="EMBL" id="QGKY02000246">
    <property type="protein sequence ID" value="KAF2586953.1"/>
    <property type="molecule type" value="Genomic_DNA"/>
</dbReference>
<comment type="similarity">
    <text evidence="1">Belongs to the Mo25 family.</text>
</comment>